<protein>
    <submittedName>
        <fullName evidence="4">4-hydroxythreonine-4-phosphate dehydrogenase PdxA</fullName>
        <ecNumber evidence="4">1.1.1.262</ecNumber>
    </submittedName>
</protein>
<dbReference type="SUPFAM" id="SSF53659">
    <property type="entry name" value="Isocitrate/Isopropylmalate dehydrogenase-like"/>
    <property type="match status" value="1"/>
</dbReference>
<keyword evidence="3" id="KW-0520">NAD</keyword>
<proteinExistence type="predicted"/>
<evidence type="ECO:0000313" key="4">
    <source>
        <dbReference type="EMBL" id="TMQ56977.1"/>
    </source>
</evidence>
<reference evidence="4 5" key="1">
    <citation type="journal article" date="2019" name="Nat. Microbiol.">
        <title>Mediterranean grassland soil C-N compound turnover is dependent on rainfall and depth, and is mediated by genomically divergent microorganisms.</title>
        <authorList>
            <person name="Diamond S."/>
            <person name="Andeer P.F."/>
            <person name="Li Z."/>
            <person name="Crits-Christoph A."/>
            <person name="Burstein D."/>
            <person name="Anantharaman K."/>
            <person name="Lane K.R."/>
            <person name="Thomas B.C."/>
            <person name="Pan C."/>
            <person name="Northen T.R."/>
            <person name="Banfield J.F."/>
        </authorList>
    </citation>
    <scope>NUCLEOTIDE SEQUENCE [LARGE SCALE GENOMIC DNA]</scope>
    <source>
        <strain evidence="4">WS_6</strain>
    </source>
</reference>
<dbReference type="GO" id="GO:0050570">
    <property type="term" value="F:4-hydroxythreonine-4-phosphate dehydrogenase activity"/>
    <property type="evidence" value="ECO:0007669"/>
    <property type="project" value="UniProtKB-EC"/>
</dbReference>
<name>A0A538T004_UNCEI</name>
<gene>
    <name evidence="4" type="primary">pdxA</name>
    <name evidence="4" type="ORF">E6K76_11720</name>
</gene>
<dbReference type="EC" id="1.1.1.262" evidence="4"/>
<dbReference type="AlphaFoldDB" id="A0A538T004"/>
<dbReference type="GO" id="GO:0051287">
    <property type="term" value="F:NAD binding"/>
    <property type="evidence" value="ECO:0007669"/>
    <property type="project" value="InterPro"/>
</dbReference>
<dbReference type="Gene3D" id="3.40.718.10">
    <property type="entry name" value="Isopropylmalate Dehydrogenase"/>
    <property type="match status" value="1"/>
</dbReference>
<dbReference type="PANTHER" id="PTHR30004">
    <property type="entry name" value="4-HYDROXYTHREONINE-4-PHOSPHATE DEHYDROGENASE"/>
    <property type="match status" value="1"/>
</dbReference>
<dbReference type="PANTHER" id="PTHR30004:SF6">
    <property type="entry name" value="D-THREONATE 4-PHOSPHATE DEHYDROGENASE"/>
    <property type="match status" value="1"/>
</dbReference>
<sequence length="349" mass="37386">MAARRHTLLFTMGDPAGIGPEILVRTLALNALRREARLVAVGDPEVIDRAARHARVPLRFRPIAPDQFDPLAHGAAAIPLVMSTAGVWGNFDPGIPSAETGSTAARAIEVAAKLALEGRASGIVTAPISKKALHLAGYPFPGHTEFLGSLSGSRDTRMLFAGGRFRIVLATVHLALRRVPEELEPESLSSTIQYAAAALRNFRWGPKKAVAVLALNPHAGEDGLFGDEEKRVIRPAMERARANGIRTEGPFPADTFFARHAFANGFGITVAMYHDQGLIAAKMDGIGGSANVTLGLPFLRTSVDHGTAFDRAWKRGARRPDPSGLVKAARVAIDLAARTGGRRLEWTWP</sequence>
<keyword evidence="2 4" id="KW-0560">Oxidoreductase</keyword>
<evidence type="ECO:0000256" key="2">
    <source>
        <dbReference type="ARBA" id="ARBA00023002"/>
    </source>
</evidence>
<dbReference type="EMBL" id="VBOW01000071">
    <property type="protein sequence ID" value="TMQ56977.1"/>
    <property type="molecule type" value="Genomic_DNA"/>
</dbReference>
<evidence type="ECO:0000256" key="3">
    <source>
        <dbReference type="ARBA" id="ARBA00023027"/>
    </source>
</evidence>
<evidence type="ECO:0000256" key="1">
    <source>
        <dbReference type="ARBA" id="ARBA00022723"/>
    </source>
</evidence>
<dbReference type="Proteomes" id="UP000316852">
    <property type="component" value="Unassembled WGS sequence"/>
</dbReference>
<comment type="caution">
    <text evidence="4">The sequence shown here is derived from an EMBL/GenBank/DDBJ whole genome shotgun (WGS) entry which is preliminary data.</text>
</comment>
<dbReference type="GO" id="GO:0046872">
    <property type="term" value="F:metal ion binding"/>
    <property type="evidence" value="ECO:0007669"/>
    <property type="project" value="UniProtKB-KW"/>
</dbReference>
<organism evidence="4 5">
    <name type="scientific">Eiseniibacteriota bacterium</name>
    <dbReference type="NCBI Taxonomy" id="2212470"/>
    <lineage>
        <taxon>Bacteria</taxon>
        <taxon>Candidatus Eiseniibacteriota</taxon>
    </lineage>
</organism>
<keyword evidence="1" id="KW-0479">Metal-binding</keyword>
<dbReference type="InterPro" id="IPR005255">
    <property type="entry name" value="PdxA_fam"/>
</dbReference>
<evidence type="ECO:0000313" key="5">
    <source>
        <dbReference type="Proteomes" id="UP000316852"/>
    </source>
</evidence>
<dbReference type="Pfam" id="PF04166">
    <property type="entry name" value="PdxA"/>
    <property type="match status" value="1"/>
</dbReference>
<accession>A0A538T004</accession>
<dbReference type="NCBIfam" id="TIGR00557">
    <property type="entry name" value="pdxA"/>
    <property type="match status" value="1"/>
</dbReference>